<evidence type="ECO:0000313" key="2">
    <source>
        <dbReference type="Proteomes" id="UP001385951"/>
    </source>
</evidence>
<name>A0AAW0FMT1_9APHY</name>
<evidence type="ECO:0000313" key="1">
    <source>
        <dbReference type="EMBL" id="KAK7680864.1"/>
    </source>
</evidence>
<comment type="caution">
    <text evidence="1">The sequence shown here is derived from an EMBL/GenBank/DDBJ whole genome shotgun (WGS) entry which is preliminary data.</text>
</comment>
<protein>
    <submittedName>
        <fullName evidence="1">Uncharacterized protein</fullName>
    </submittedName>
</protein>
<keyword evidence="2" id="KW-1185">Reference proteome</keyword>
<organism evidence="1 2">
    <name type="scientific">Cerrena zonata</name>
    <dbReference type="NCBI Taxonomy" id="2478898"/>
    <lineage>
        <taxon>Eukaryota</taxon>
        <taxon>Fungi</taxon>
        <taxon>Dikarya</taxon>
        <taxon>Basidiomycota</taxon>
        <taxon>Agaricomycotina</taxon>
        <taxon>Agaricomycetes</taxon>
        <taxon>Polyporales</taxon>
        <taxon>Cerrenaceae</taxon>
        <taxon>Cerrena</taxon>
    </lineage>
</organism>
<dbReference type="EMBL" id="JASBNA010000046">
    <property type="protein sequence ID" value="KAK7680864.1"/>
    <property type="molecule type" value="Genomic_DNA"/>
</dbReference>
<reference evidence="1 2" key="1">
    <citation type="submission" date="2022-09" db="EMBL/GenBank/DDBJ databases">
        <authorList>
            <person name="Palmer J.M."/>
        </authorList>
    </citation>
    <scope>NUCLEOTIDE SEQUENCE [LARGE SCALE GENOMIC DNA]</scope>
    <source>
        <strain evidence="1 2">DSM 7382</strain>
    </source>
</reference>
<proteinExistence type="predicted"/>
<gene>
    <name evidence="1" type="ORF">QCA50_016174</name>
</gene>
<dbReference type="AlphaFoldDB" id="A0AAW0FMT1"/>
<sequence length="142" mass="15918">MPLRGENFSSSVVDEAPYFETLAALDEWVDKGHSKLDGVLPYHPRKSVDGITTGNRGKLLVCHDYKVPSSKLELAMHDDNTGKLGWIHGETRRFGLYVQLLAVLRFIRLFRSSSSDHTSIGMDHSSSQEWGQDAWNPVSCIT</sequence>
<dbReference type="Proteomes" id="UP001385951">
    <property type="component" value="Unassembled WGS sequence"/>
</dbReference>
<accession>A0AAW0FMT1</accession>